<feature type="domain" description="Flagellar basal-body/hook protein C-terminal" evidence="6">
    <location>
        <begin position="375"/>
        <end position="418"/>
    </location>
</feature>
<dbReference type="InterPro" id="IPR010930">
    <property type="entry name" value="Flg_bb/hook_C_dom"/>
</dbReference>
<evidence type="ECO:0000259" key="6">
    <source>
        <dbReference type="Pfam" id="PF06429"/>
    </source>
</evidence>
<comment type="similarity">
    <text evidence="2">Belongs to the flagella basal body rod proteins family.</text>
</comment>
<evidence type="ECO:0000259" key="7">
    <source>
        <dbReference type="Pfam" id="PF07559"/>
    </source>
</evidence>
<dbReference type="PROSITE" id="PS00588">
    <property type="entry name" value="FLAGELLA_BB_ROD"/>
    <property type="match status" value="1"/>
</dbReference>
<sequence>MGIGNVMRTGVSGMSAQGNKLSAVADNIANADTIGYKRAEIEFSSRIPQSITGEYVSGGVDSNIRHAISQQGSLQFTDSVTDLAIRGSGFFVVEDGSGSPFLTRAGSFVQDSDGYLVNAGGFYLMGFDVSNGAVPAPTANGFAGLDRVRVTDSSLTARASDVGALQVNLESNANTVAAAQLPSTNGVLSEFTSKTSLVSYDNLGNQELVDVYYSKTAANTWEVAVYAQSDAAANGGFPYSSAALLTDTLQFDPSTGDLTGGSPSNLVFNIPNGQALTLDISNTSQLAADFTVLNAQVNGNAASGFELLEIDENGTMFSSFSDSSRVETFIIPLASVPSPDNLQVLPGDIFQSGKGSGEVLMGFANSGGRGSIIAGAKEQSTVDLATELTSMIEAQRGYQANSKVFQAGSELMDVVVNLKR</sequence>
<reference evidence="9" key="1">
    <citation type="submission" date="2018-06" db="EMBL/GenBank/DDBJ databases">
        <authorList>
            <person name="Zhirakovskaya E."/>
        </authorList>
    </citation>
    <scope>NUCLEOTIDE SEQUENCE</scope>
</reference>
<dbReference type="PANTHER" id="PTHR30435:SF1">
    <property type="entry name" value="FLAGELLAR HOOK PROTEIN FLGE"/>
    <property type="match status" value="1"/>
</dbReference>
<comment type="subcellular location">
    <subcellularLocation>
        <location evidence="1">Bacterial flagellum basal body</location>
    </subcellularLocation>
</comment>
<feature type="domain" description="Flagellar hook protein FlgE D2" evidence="7">
    <location>
        <begin position="182"/>
        <end position="299"/>
    </location>
</feature>
<dbReference type="NCBIfam" id="TIGR03506">
    <property type="entry name" value="FlgEFG_subfam"/>
    <property type="match status" value="1"/>
</dbReference>
<keyword evidence="9" id="KW-0966">Cell projection</keyword>
<evidence type="ECO:0000256" key="2">
    <source>
        <dbReference type="ARBA" id="ARBA00009677"/>
    </source>
</evidence>
<dbReference type="Pfam" id="PF22692">
    <property type="entry name" value="LlgE_F_G_D1"/>
    <property type="match status" value="1"/>
</dbReference>
<dbReference type="AlphaFoldDB" id="A0A3B0R7C5"/>
<proteinExistence type="inferred from homology"/>
<gene>
    <name evidence="9" type="ORF">MNBD_ALPHA08-1574</name>
</gene>
<dbReference type="Pfam" id="PF00460">
    <property type="entry name" value="Flg_bb_rod"/>
    <property type="match status" value="1"/>
</dbReference>
<dbReference type="GO" id="GO:0009425">
    <property type="term" value="C:bacterial-type flagellum basal body"/>
    <property type="evidence" value="ECO:0007669"/>
    <property type="project" value="UniProtKB-SubCell"/>
</dbReference>
<evidence type="ECO:0000259" key="8">
    <source>
        <dbReference type="Pfam" id="PF22692"/>
    </source>
</evidence>
<evidence type="ECO:0000256" key="3">
    <source>
        <dbReference type="ARBA" id="ARBA00019015"/>
    </source>
</evidence>
<dbReference type="InterPro" id="IPR001444">
    <property type="entry name" value="Flag_bb_rod_N"/>
</dbReference>
<keyword evidence="4" id="KW-0975">Bacterial flagellum</keyword>
<dbReference type="InterPro" id="IPR053967">
    <property type="entry name" value="LlgE_F_G-like_D1"/>
</dbReference>
<dbReference type="EMBL" id="UOEC01000057">
    <property type="protein sequence ID" value="VAV89100.1"/>
    <property type="molecule type" value="Genomic_DNA"/>
</dbReference>
<dbReference type="GO" id="GO:0009424">
    <property type="term" value="C:bacterial-type flagellum hook"/>
    <property type="evidence" value="ECO:0007669"/>
    <property type="project" value="TreeGrafter"/>
</dbReference>
<dbReference type="Pfam" id="PF07559">
    <property type="entry name" value="FlgE_D2"/>
    <property type="match status" value="1"/>
</dbReference>
<dbReference type="SUPFAM" id="SSF117143">
    <property type="entry name" value="Flagellar hook protein flgE"/>
    <property type="match status" value="1"/>
</dbReference>
<evidence type="ECO:0000256" key="4">
    <source>
        <dbReference type="ARBA" id="ARBA00023143"/>
    </source>
</evidence>
<dbReference type="Gene3D" id="2.60.98.20">
    <property type="entry name" value="Flagellar hook protein FlgE"/>
    <property type="match status" value="1"/>
</dbReference>
<feature type="domain" description="Flagellar basal body rod protein N-terminal" evidence="5">
    <location>
        <begin position="7"/>
        <end position="37"/>
    </location>
</feature>
<evidence type="ECO:0000259" key="5">
    <source>
        <dbReference type="Pfam" id="PF00460"/>
    </source>
</evidence>
<dbReference type="GO" id="GO:0005829">
    <property type="term" value="C:cytosol"/>
    <property type="evidence" value="ECO:0007669"/>
    <property type="project" value="TreeGrafter"/>
</dbReference>
<organism evidence="9">
    <name type="scientific">hydrothermal vent metagenome</name>
    <dbReference type="NCBI Taxonomy" id="652676"/>
    <lineage>
        <taxon>unclassified sequences</taxon>
        <taxon>metagenomes</taxon>
        <taxon>ecological metagenomes</taxon>
    </lineage>
</organism>
<dbReference type="InterPro" id="IPR011491">
    <property type="entry name" value="FlgE_D2"/>
</dbReference>
<dbReference type="GO" id="GO:0071978">
    <property type="term" value="P:bacterial-type flagellum-dependent swarming motility"/>
    <property type="evidence" value="ECO:0007669"/>
    <property type="project" value="TreeGrafter"/>
</dbReference>
<dbReference type="PANTHER" id="PTHR30435">
    <property type="entry name" value="FLAGELLAR PROTEIN"/>
    <property type="match status" value="1"/>
</dbReference>
<name>A0A3B0R7C5_9ZZZZ</name>
<evidence type="ECO:0000256" key="1">
    <source>
        <dbReference type="ARBA" id="ARBA00004117"/>
    </source>
</evidence>
<keyword evidence="9" id="KW-0282">Flagellum</keyword>
<feature type="domain" description="Flagellar hook protein FlgE/F/G-like D1" evidence="8">
    <location>
        <begin position="84"/>
        <end position="131"/>
    </location>
</feature>
<dbReference type="InterPro" id="IPR037925">
    <property type="entry name" value="FlgE/F/G-like"/>
</dbReference>
<dbReference type="InterPro" id="IPR020013">
    <property type="entry name" value="Flagellar_FlgE/F/G"/>
</dbReference>
<keyword evidence="9" id="KW-0969">Cilium</keyword>
<dbReference type="Pfam" id="PF06429">
    <property type="entry name" value="Flg_bbr_C"/>
    <property type="match status" value="1"/>
</dbReference>
<dbReference type="InterPro" id="IPR019776">
    <property type="entry name" value="Flagellar_basal_body_rod_CS"/>
</dbReference>
<protein>
    <recommendedName>
        <fullName evidence="3">Flagellar hook protein FlgE</fullName>
    </recommendedName>
</protein>
<dbReference type="InterPro" id="IPR037058">
    <property type="entry name" value="Falgellar_hook_FlgE_sf"/>
</dbReference>
<accession>A0A3B0R7C5</accession>
<evidence type="ECO:0000313" key="9">
    <source>
        <dbReference type="EMBL" id="VAV89100.1"/>
    </source>
</evidence>